<organism evidence="1">
    <name type="scientific">marine metagenome</name>
    <dbReference type="NCBI Taxonomy" id="408172"/>
    <lineage>
        <taxon>unclassified sequences</taxon>
        <taxon>metagenomes</taxon>
        <taxon>ecological metagenomes</taxon>
    </lineage>
</organism>
<feature type="non-terminal residue" evidence="1">
    <location>
        <position position="1"/>
    </location>
</feature>
<gene>
    <name evidence="1" type="ORF">METZ01_LOCUS404940</name>
</gene>
<dbReference type="EMBL" id="UINC01155942">
    <property type="protein sequence ID" value="SVD52086.1"/>
    <property type="molecule type" value="Genomic_DNA"/>
</dbReference>
<protein>
    <submittedName>
        <fullName evidence="1">Uncharacterized protein</fullName>
    </submittedName>
</protein>
<evidence type="ECO:0000313" key="1">
    <source>
        <dbReference type="EMBL" id="SVD52086.1"/>
    </source>
</evidence>
<sequence length="235" mass="27375">YSSTEVKKSINSITSEKIAGGILSLLGIDYKFDYETVFVGSLFVNKQVEVIPQTIADIDFYPMSIRMDYHFNERNLVQQFSTTDKPINIITNKPISEAALLKIRKRIECIYYLIEDDENPAFIEKAKRFQIPFKLMSYMEKSKIQDKKLKYMDLAPIFKQKIADPKEIKELKNEDLSSLYYFSNKRVLNKGKIYLSKAGYDAGQPHESKDSPQKIVDSEDFWKELDCFKIVRKVS</sequence>
<proteinExistence type="predicted"/>
<name>A0A382VZP6_9ZZZZ</name>
<accession>A0A382VZP6</accession>
<reference evidence="1" key="1">
    <citation type="submission" date="2018-05" db="EMBL/GenBank/DDBJ databases">
        <authorList>
            <person name="Lanie J.A."/>
            <person name="Ng W.-L."/>
            <person name="Kazmierczak K.M."/>
            <person name="Andrzejewski T.M."/>
            <person name="Davidsen T.M."/>
            <person name="Wayne K.J."/>
            <person name="Tettelin H."/>
            <person name="Glass J.I."/>
            <person name="Rusch D."/>
            <person name="Podicherti R."/>
            <person name="Tsui H.-C.T."/>
            <person name="Winkler M.E."/>
        </authorList>
    </citation>
    <scope>NUCLEOTIDE SEQUENCE</scope>
</reference>
<dbReference type="AlphaFoldDB" id="A0A382VZP6"/>